<evidence type="ECO:0000256" key="3">
    <source>
        <dbReference type="ARBA" id="ARBA00022898"/>
    </source>
</evidence>
<comment type="similarity">
    <text evidence="2 4">Belongs to the SHMT family.</text>
</comment>
<dbReference type="UniPathway" id="UPA00193"/>
<keyword evidence="9" id="KW-1185">Reference proteome</keyword>
<dbReference type="Gene3D" id="3.40.640.10">
    <property type="entry name" value="Type I PLP-dependent aspartate aminotransferase-like (Major domain)"/>
    <property type="match status" value="1"/>
</dbReference>
<dbReference type="GO" id="GO:0005829">
    <property type="term" value="C:cytosol"/>
    <property type="evidence" value="ECO:0007669"/>
    <property type="project" value="TreeGrafter"/>
</dbReference>
<evidence type="ECO:0000256" key="5">
    <source>
        <dbReference type="PIRSR" id="PIRSR000412-50"/>
    </source>
</evidence>
<dbReference type="OrthoDB" id="3514085at2"/>
<feature type="binding site" evidence="4">
    <location>
        <position position="145"/>
    </location>
    <ligand>
        <name>(6S)-5,6,7,8-tetrahydrofolate</name>
        <dbReference type="ChEBI" id="CHEBI:57453"/>
    </ligand>
</feature>
<dbReference type="GO" id="GO:0004372">
    <property type="term" value="F:glycine hydroxymethyltransferase activity"/>
    <property type="evidence" value="ECO:0007669"/>
    <property type="project" value="UniProtKB-EC"/>
</dbReference>
<dbReference type="Proteomes" id="UP000239203">
    <property type="component" value="Unassembled WGS sequence"/>
</dbReference>
<dbReference type="InterPro" id="IPR039429">
    <property type="entry name" value="SHMT-like_dom"/>
</dbReference>
<dbReference type="CDD" id="cd00378">
    <property type="entry name" value="SHMT"/>
    <property type="match status" value="1"/>
</dbReference>
<protein>
    <recommendedName>
        <fullName evidence="4">Probable serine hydroxymethyltransferase</fullName>
        <shortName evidence="4">SHMT</shortName>
        <shortName evidence="4">Serine methylase</shortName>
        <ecNumber evidence="4">2.1.2.1</ecNumber>
    </recommendedName>
</protein>
<feature type="modified residue" description="N6-(pyridoxal phosphate)lysine" evidence="4 5">
    <location>
        <position position="253"/>
    </location>
</feature>
<feature type="region of interest" description="Disordered" evidence="6">
    <location>
        <begin position="1"/>
        <end position="21"/>
    </location>
</feature>
<evidence type="ECO:0000256" key="6">
    <source>
        <dbReference type="SAM" id="MobiDB-lite"/>
    </source>
</evidence>
<dbReference type="PANTHER" id="PTHR11680">
    <property type="entry name" value="SERINE HYDROXYMETHYLTRANSFERASE"/>
    <property type="match status" value="1"/>
</dbReference>
<proteinExistence type="inferred from homology"/>
<dbReference type="EC" id="2.1.2.1" evidence="4"/>
<dbReference type="InterPro" id="IPR015424">
    <property type="entry name" value="PyrdxlP-dep_Trfase"/>
</dbReference>
<dbReference type="Pfam" id="PF00464">
    <property type="entry name" value="SHMT"/>
    <property type="match status" value="1"/>
</dbReference>
<feature type="binding site" evidence="4">
    <location>
        <begin position="149"/>
        <end position="151"/>
    </location>
    <ligand>
        <name>(6S)-5,6,7,8-tetrahydrofolate</name>
        <dbReference type="ChEBI" id="CHEBI:57453"/>
    </ligand>
</feature>
<sequence length="476" mass="49970">MTTTEPGVRRLPGPRATDPGPALLAERAVADLSEQDPELYRLLAADLRAQERTLAMVASASAAPPSVLACAGGALSNVTAEGYPGARFHAGCGVLDDVERLAVARAKAAFGARYANVQPHSGSAANLCVYFGLLAPGDTIMGMDLDCGGHLSHGSPASVTGKYYNSVSYGLDGTGRIDYTRVRVLAERFRPKVIVCGASAYPRTPDFARFREIADEVGAILLADISHVAGLVVAGEHPSPIDHAHITTTSTYKQLCGPRGGLILMGRDADAPVAGTHTTLRKLLQRSVFPLAQGTPNPGSIAAKARALQYVTTPGFRSLAQRITADARTMAGQLMDLGYEVLTDGTDNHMVLVNVMSAGMTGVIAEGALESCGILVNKNRIPWDVKSPRVGSGIRIGTNGLALRGLAPQDMGYCVELLDTVLGAVTARSDTEYTLPDEVRDRVSAQVRELCRAHPIPAYPVTDGTRAGHPAVAEAS</sequence>
<dbReference type="SUPFAM" id="SSF53383">
    <property type="entry name" value="PLP-dependent transferases"/>
    <property type="match status" value="1"/>
</dbReference>
<comment type="catalytic activity">
    <reaction evidence="4">
        <text>(6R)-5,10-methylene-5,6,7,8-tetrahydrofolate + glycine + H2O = (6S)-5,6,7,8-tetrahydrofolate + L-serine</text>
        <dbReference type="Rhea" id="RHEA:15481"/>
        <dbReference type="ChEBI" id="CHEBI:15377"/>
        <dbReference type="ChEBI" id="CHEBI:15636"/>
        <dbReference type="ChEBI" id="CHEBI:33384"/>
        <dbReference type="ChEBI" id="CHEBI:57305"/>
        <dbReference type="ChEBI" id="CHEBI:57453"/>
        <dbReference type="EC" id="2.1.2.1"/>
    </reaction>
</comment>
<comment type="pathway">
    <text evidence="4">One-carbon metabolism; tetrahydrofolate interconversion.</text>
</comment>
<dbReference type="NCBIfam" id="NF000586">
    <property type="entry name" value="PRK00011.1"/>
    <property type="match status" value="1"/>
</dbReference>
<dbReference type="EMBL" id="PTIX01000031">
    <property type="protein sequence ID" value="PPK63148.1"/>
    <property type="molecule type" value="Genomic_DNA"/>
</dbReference>
<dbReference type="GO" id="GO:0030170">
    <property type="term" value="F:pyridoxal phosphate binding"/>
    <property type="evidence" value="ECO:0007669"/>
    <property type="project" value="UniProtKB-UniRule"/>
</dbReference>
<dbReference type="PANTHER" id="PTHR11680:SF35">
    <property type="entry name" value="SERINE HYDROXYMETHYLTRANSFERASE 1"/>
    <property type="match status" value="1"/>
</dbReference>
<dbReference type="AlphaFoldDB" id="A0A2S6GD34"/>
<accession>A0A2S6GD34</accession>
<keyword evidence="8" id="KW-0489">Methyltransferase</keyword>
<dbReference type="RefSeq" id="WP_104482958.1">
    <property type="nucleotide sequence ID" value="NZ_CP154825.1"/>
</dbReference>
<dbReference type="GO" id="GO:0035999">
    <property type="term" value="P:tetrahydrofolate interconversion"/>
    <property type="evidence" value="ECO:0007669"/>
    <property type="project" value="UniProtKB-UniRule"/>
</dbReference>
<dbReference type="InterPro" id="IPR015421">
    <property type="entry name" value="PyrdxlP-dep_Trfase_major"/>
</dbReference>
<dbReference type="InterPro" id="IPR049943">
    <property type="entry name" value="Ser_HO-MeTrfase-like"/>
</dbReference>
<reference evidence="8 9" key="1">
    <citation type="submission" date="2018-02" db="EMBL/GenBank/DDBJ databases">
        <title>Genomic Encyclopedia of Archaeal and Bacterial Type Strains, Phase II (KMG-II): from individual species to whole genera.</title>
        <authorList>
            <person name="Goeker M."/>
        </authorList>
    </citation>
    <scope>NUCLEOTIDE SEQUENCE [LARGE SCALE GENOMIC DNA]</scope>
    <source>
        <strain evidence="8 9">YU 961-1</strain>
    </source>
</reference>
<comment type="subcellular location">
    <subcellularLocation>
        <location evidence="4">Cytoplasm</location>
    </subcellularLocation>
</comment>
<evidence type="ECO:0000256" key="1">
    <source>
        <dbReference type="ARBA" id="ARBA00001933"/>
    </source>
</evidence>
<evidence type="ECO:0000313" key="8">
    <source>
        <dbReference type="EMBL" id="PPK63148.1"/>
    </source>
</evidence>
<keyword evidence="3 4" id="KW-0663">Pyridoxal phosphate</keyword>
<dbReference type="HAMAP" id="MF_00051">
    <property type="entry name" value="SHMT"/>
    <property type="match status" value="1"/>
</dbReference>
<dbReference type="Gene3D" id="3.90.1150.10">
    <property type="entry name" value="Aspartate Aminotransferase, domain 1"/>
    <property type="match status" value="1"/>
</dbReference>
<dbReference type="GO" id="GO:0019264">
    <property type="term" value="P:glycine biosynthetic process from serine"/>
    <property type="evidence" value="ECO:0007669"/>
    <property type="project" value="InterPro"/>
</dbReference>
<evidence type="ECO:0000313" key="9">
    <source>
        <dbReference type="Proteomes" id="UP000239203"/>
    </source>
</evidence>
<comment type="cofactor">
    <cofactor evidence="1 4 5">
        <name>pyridoxal 5'-phosphate</name>
        <dbReference type="ChEBI" id="CHEBI:597326"/>
    </cofactor>
</comment>
<keyword evidence="4" id="KW-0554">One-carbon metabolism</keyword>
<dbReference type="GO" id="GO:0032259">
    <property type="term" value="P:methylation"/>
    <property type="evidence" value="ECO:0007669"/>
    <property type="project" value="UniProtKB-KW"/>
</dbReference>
<comment type="function">
    <text evidence="4">Catalyzes the reversible interconversion of serine and glycine with tetrahydrofolate (THF) serving as the one-carbon carrier. This reaction serves as the major source of one-carbon groups required for the biosynthesis of purines, thymidylate, methionine, and other important biomolecules.</text>
</comment>
<keyword evidence="4 8" id="KW-0808">Transferase</keyword>
<evidence type="ECO:0000256" key="2">
    <source>
        <dbReference type="ARBA" id="ARBA00006376"/>
    </source>
</evidence>
<gene>
    <name evidence="4" type="primary">glyA</name>
    <name evidence="8" type="ORF">CLV40_13117</name>
</gene>
<dbReference type="PIRSF" id="PIRSF000412">
    <property type="entry name" value="SHMT"/>
    <property type="match status" value="1"/>
</dbReference>
<organism evidence="8 9">
    <name type="scientific">Actinokineospora auranticolor</name>
    <dbReference type="NCBI Taxonomy" id="155976"/>
    <lineage>
        <taxon>Bacteria</taxon>
        <taxon>Bacillati</taxon>
        <taxon>Actinomycetota</taxon>
        <taxon>Actinomycetes</taxon>
        <taxon>Pseudonocardiales</taxon>
        <taxon>Pseudonocardiaceae</taxon>
        <taxon>Actinokineospora</taxon>
    </lineage>
</organism>
<dbReference type="InterPro" id="IPR001085">
    <property type="entry name" value="Ser_HO-MeTrfase"/>
</dbReference>
<dbReference type="GO" id="GO:0008168">
    <property type="term" value="F:methyltransferase activity"/>
    <property type="evidence" value="ECO:0007669"/>
    <property type="project" value="UniProtKB-KW"/>
</dbReference>
<feature type="domain" description="Serine hydroxymethyltransferase-like" evidence="7">
    <location>
        <begin position="32"/>
        <end position="412"/>
    </location>
</feature>
<name>A0A2S6GD34_9PSEU</name>
<evidence type="ECO:0000259" key="7">
    <source>
        <dbReference type="Pfam" id="PF00464"/>
    </source>
</evidence>
<comment type="caution">
    <text evidence="8">The sequence shown here is derived from an EMBL/GenBank/DDBJ whole genome shotgun (WGS) entry which is preliminary data.</text>
</comment>
<keyword evidence="4" id="KW-0963">Cytoplasm</keyword>
<evidence type="ECO:0000256" key="4">
    <source>
        <dbReference type="HAMAP-Rule" id="MF_00051"/>
    </source>
</evidence>
<dbReference type="InterPro" id="IPR015422">
    <property type="entry name" value="PyrdxlP-dep_Trfase_small"/>
</dbReference>
<comment type="caution">
    <text evidence="4">Lacks conserved residue(s) required for the propagation of feature annotation.</text>
</comment>
<comment type="subunit">
    <text evidence="4">Homodimer.</text>
</comment>